<dbReference type="GO" id="GO:0005789">
    <property type="term" value="C:endoplasmic reticulum membrane"/>
    <property type="evidence" value="ECO:0007669"/>
    <property type="project" value="UniProtKB-SubCell"/>
</dbReference>
<keyword evidence="2" id="KW-0808">Transferase</keyword>
<evidence type="ECO:0000256" key="6">
    <source>
        <dbReference type="ARBA" id="ARBA00023136"/>
    </source>
</evidence>
<evidence type="ECO:0000256" key="4">
    <source>
        <dbReference type="ARBA" id="ARBA00022824"/>
    </source>
</evidence>
<dbReference type="InParanoid" id="A0A4W3HU86"/>
<keyword evidence="7" id="KW-0012">Acyltransferase</keyword>
<comment type="subcellular location">
    <subcellularLocation>
        <location evidence="1">Endoplasmic reticulum membrane</location>
        <topology evidence="1">Multi-pass membrane protein</topology>
    </subcellularLocation>
</comment>
<organism evidence="9 10">
    <name type="scientific">Callorhinchus milii</name>
    <name type="common">Ghost shark</name>
    <dbReference type="NCBI Taxonomy" id="7868"/>
    <lineage>
        <taxon>Eukaryota</taxon>
        <taxon>Metazoa</taxon>
        <taxon>Chordata</taxon>
        <taxon>Craniata</taxon>
        <taxon>Vertebrata</taxon>
        <taxon>Chondrichthyes</taxon>
        <taxon>Holocephali</taxon>
        <taxon>Chimaeriformes</taxon>
        <taxon>Callorhinchidae</taxon>
        <taxon>Callorhinchus</taxon>
    </lineage>
</organism>
<proteinExistence type="predicted"/>
<dbReference type="PANTHER" id="PTHR13906">
    <property type="entry name" value="PORCUPINE"/>
    <property type="match status" value="1"/>
</dbReference>
<dbReference type="GeneTree" id="ENSGT01030000234564"/>
<name>A0A4W3HU86_CALMI</name>
<dbReference type="Proteomes" id="UP000314986">
    <property type="component" value="Unassembled WGS sequence"/>
</dbReference>
<dbReference type="GO" id="GO:0016746">
    <property type="term" value="F:acyltransferase activity"/>
    <property type="evidence" value="ECO:0007669"/>
    <property type="project" value="UniProtKB-KW"/>
</dbReference>
<keyword evidence="6 8" id="KW-0472">Membrane</keyword>
<dbReference type="Ensembl" id="ENSCMIT00000018847.1">
    <property type="protein sequence ID" value="ENSCMIP00000018497.1"/>
    <property type="gene ID" value="ENSCMIG00000008671.1"/>
</dbReference>
<protein>
    <submittedName>
        <fullName evidence="9">Membrane bound O-acyltransferase domain containing 1</fullName>
    </submittedName>
</protein>
<dbReference type="KEGG" id="cmk:103184906"/>
<evidence type="ECO:0000313" key="10">
    <source>
        <dbReference type="Proteomes" id="UP000314986"/>
    </source>
</evidence>
<accession>A0A4W3HU86</accession>
<keyword evidence="4" id="KW-0256">Endoplasmic reticulum</keyword>
<reference evidence="10" key="1">
    <citation type="journal article" date="2006" name="Science">
        <title>Ancient noncoding elements conserved in the human genome.</title>
        <authorList>
            <person name="Venkatesh B."/>
            <person name="Kirkness E.F."/>
            <person name="Loh Y.H."/>
            <person name="Halpern A.L."/>
            <person name="Lee A.P."/>
            <person name="Johnson J."/>
            <person name="Dandona N."/>
            <person name="Viswanathan L.D."/>
            <person name="Tay A."/>
            <person name="Venter J.C."/>
            <person name="Strausberg R.L."/>
            <person name="Brenner S."/>
        </authorList>
    </citation>
    <scope>NUCLEOTIDE SEQUENCE [LARGE SCALE GENOMIC DNA]</scope>
</reference>
<evidence type="ECO:0000256" key="3">
    <source>
        <dbReference type="ARBA" id="ARBA00022692"/>
    </source>
</evidence>
<dbReference type="GO" id="GO:0030258">
    <property type="term" value="P:lipid modification"/>
    <property type="evidence" value="ECO:0007669"/>
    <property type="project" value="TreeGrafter"/>
</dbReference>
<evidence type="ECO:0000256" key="8">
    <source>
        <dbReference type="SAM" id="Phobius"/>
    </source>
</evidence>
<evidence type="ECO:0000256" key="7">
    <source>
        <dbReference type="ARBA" id="ARBA00023315"/>
    </source>
</evidence>
<evidence type="ECO:0000313" key="9">
    <source>
        <dbReference type="Ensembl" id="ENSCMIP00000018497.1"/>
    </source>
</evidence>
<feature type="transmembrane region" description="Helical" evidence="8">
    <location>
        <begin position="31"/>
        <end position="51"/>
    </location>
</feature>
<dbReference type="AlphaFoldDB" id="A0A4W3HU86"/>
<evidence type="ECO:0000256" key="5">
    <source>
        <dbReference type="ARBA" id="ARBA00022989"/>
    </source>
</evidence>
<evidence type="ECO:0000256" key="2">
    <source>
        <dbReference type="ARBA" id="ARBA00022679"/>
    </source>
</evidence>
<feature type="transmembrane region" description="Helical" evidence="8">
    <location>
        <begin position="106"/>
        <end position="127"/>
    </location>
</feature>
<reference evidence="10" key="2">
    <citation type="journal article" date="2007" name="PLoS Biol.">
        <title>Survey sequencing and comparative analysis of the elephant shark (Callorhinchus milii) genome.</title>
        <authorList>
            <person name="Venkatesh B."/>
            <person name="Kirkness E.F."/>
            <person name="Loh Y.H."/>
            <person name="Halpern A.L."/>
            <person name="Lee A.P."/>
            <person name="Johnson J."/>
            <person name="Dandona N."/>
            <person name="Viswanathan L.D."/>
            <person name="Tay A."/>
            <person name="Venter J.C."/>
            <person name="Strausberg R.L."/>
            <person name="Brenner S."/>
        </authorList>
    </citation>
    <scope>NUCLEOTIDE SEQUENCE [LARGE SCALE GENOMIC DNA]</scope>
</reference>
<dbReference type="Pfam" id="PF03062">
    <property type="entry name" value="MBOAT"/>
    <property type="match status" value="1"/>
</dbReference>
<evidence type="ECO:0000256" key="1">
    <source>
        <dbReference type="ARBA" id="ARBA00004477"/>
    </source>
</evidence>
<keyword evidence="5 8" id="KW-1133">Transmembrane helix</keyword>
<keyword evidence="3 8" id="KW-0812">Transmembrane</keyword>
<feature type="transmembrane region" description="Helical" evidence="8">
    <location>
        <begin position="457"/>
        <end position="476"/>
    </location>
</feature>
<keyword evidence="10" id="KW-1185">Reference proteome</keyword>
<dbReference type="InterPro" id="IPR049941">
    <property type="entry name" value="LPLAT_7/PORCN-like"/>
</dbReference>
<dbReference type="STRING" id="7868.ENSCMIP00000018497"/>
<dbReference type="InterPro" id="IPR004299">
    <property type="entry name" value="MBOAT_fam"/>
</dbReference>
<dbReference type="PANTHER" id="PTHR13906:SF6">
    <property type="entry name" value="LYSOPHOSPHOLIPID ACYLTRANSFERASE 1"/>
    <property type="match status" value="1"/>
</dbReference>
<reference evidence="10" key="3">
    <citation type="journal article" date="2014" name="Nature">
        <title>Elephant shark genome provides unique insights into gnathostome evolution.</title>
        <authorList>
            <consortium name="International Elephant Shark Genome Sequencing Consortium"/>
            <person name="Venkatesh B."/>
            <person name="Lee A.P."/>
            <person name="Ravi V."/>
            <person name="Maurya A.K."/>
            <person name="Lian M.M."/>
            <person name="Swann J.B."/>
            <person name="Ohta Y."/>
            <person name="Flajnik M.F."/>
            <person name="Sutoh Y."/>
            <person name="Kasahara M."/>
            <person name="Hoon S."/>
            <person name="Gangu V."/>
            <person name="Roy S.W."/>
            <person name="Irimia M."/>
            <person name="Korzh V."/>
            <person name="Kondrychyn I."/>
            <person name="Lim Z.W."/>
            <person name="Tay B.H."/>
            <person name="Tohari S."/>
            <person name="Kong K.W."/>
            <person name="Ho S."/>
            <person name="Lorente-Galdos B."/>
            <person name="Quilez J."/>
            <person name="Marques-Bonet T."/>
            <person name="Raney B.J."/>
            <person name="Ingham P.W."/>
            <person name="Tay A."/>
            <person name="Hillier L.W."/>
            <person name="Minx P."/>
            <person name="Boehm T."/>
            <person name="Wilson R.K."/>
            <person name="Brenner S."/>
            <person name="Warren W.C."/>
        </authorList>
    </citation>
    <scope>NUCLEOTIDE SEQUENCE [LARGE SCALE GENOMIC DNA]</scope>
</reference>
<gene>
    <name evidence="9" type="primary">mboat1</name>
</gene>
<feature type="transmembrane region" description="Helical" evidence="8">
    <location>
        <begin position="63"/>
        <end position="94"/>
    </location>
</feature>
<dbReference type="GeneID" id="103184906"/>
<reference evidence="9" key="5">
    <citation type="submission" date="2025-09" db="UniProtKB">
        <authorList>
            <consortium name="Ensembl"/>
        </authorList>
    </citation>
    <scope>IDENTIFICATION</scope>
</reference>
<reference evidence="9" key="4">
    <citation type="submission" date="2025-08" db="UniProtKB">
        <authorList>
            <consortium name="Ensembl"/>
        </authorList>
    </citation>
    <scope>IDENTIFICATION</scope>
</reference>
<feature type="transmembrane region" description="Helical" evidence="8">
    <location>
        <begin position="425"/>
        <end position="451"/>
    </location>
</feature>
<dbReference type="CTD" id="154141"/>
<dbReference type="OrthoDB" id="286734at2759"/>
<feature type="transmembrane region" description="Helical" evidence="8">
    <location>
        <begin position="387"/>
        <end position="405"/>
    </location>
</feature>
<sequence length="506" mass="58574">MAEEPSIPLRTTGFRLLHRLSLRLNVPLDQVNFAACQLLALLAAFWFRHYLSPTKVSTVIRHVVVTILGIYFVIFCFGWYSLHVFIEIFLCYCIMTLAKIKNIHKYSFVAALAYLTLCQISRVYIFSYKLLSTDFSGGLLWPLMIITQKITSLAFQLHDGMGRKEEDLTKEQSRVAVRVRPTFLQYCSYHLNFLSILAGPTSNYKDYIAFIEGSHINMKLLEINWKKKGYRTLPDPSPLRAVVQKVAITVVCALLFLSISKKFPISYVSDENFVREASFFSRISYLIISINAVRPKYYFAWTLADAINNAAGYGFNGIDENGNFRWDLISNLNIWNIETATSFKMCLDNWNIQTLFWLKSICYDRLSNYRIPLTLMLSAVWHGVYPGYYFTFITAIPVTMAARTVRRNFRHYFLSSKTKKVAYDIATWATTQLVISYTAAPFLLLAVGPTIRFYKSMYFYGHIVCLLVLLVLPTKLRYHFDQKRERQPDIKPANETLDPQLDEKIK</sequence>